<keyword evidence="1" id="KW-1185">Reference proteome</keyword>
<sequence>MKKYYKQHPQPFVLLENYKPPVVPAPAVGDDNGNAQPVRPVREVFIFDGDETKLMPGMRVKISSGTLYELPTIPDNPKLQKKACTKFRQKVRDLVENDAKYKAIIAVMNNVRKE</sequence>
<dbReference type="AlphaFoldDB" id="A0A914Q568"/>
<reference evidence="2" key="1">
    <citation type="submission" date="2022-11" db="UniProtKB">
        <authorList>
            <consortium name="WormBaseParasite"/>
        </authorList>
    </citation>
    <scope>IDENTIFICATION</scope>
</reference>
<organism evidence="1 2">
    <name type="scientific">Panagrolaimus davidi</name>
    <dbReference type="NCBI Taxonomy" id="227884"/>
    <lineage>
        <taxon>Eukaryota</taxon>
        <taxon>Metazoa</taxon>
        <taxon>Ecdysozoa</taxon>
        <taxon>Nematoda</taxon>
        <taxon>Chromadorea</taxon>
        <taxon>Rhabditida</taxon>
        <taxon>Tylenchina</taxon>
        <taxon>Panagrolaimomorpha</taxon>
        <taxon>Panagrolaimoidea</taxon>
        <taxon>Panagrolaimidae</taxon>
        <taxon>Panagrolaimus</taxon>
    </lineage>
</organism>
<accession>A0A914Q568</accession>
<protein>
    <submittedName>
        <fullName evidence="2">Uncharacterized protein</fullName>
    </submittedName>
</protein>
<dbReference type="WBParaSite" id="PDA_v2.g26528.t1">
    <property type="protein sequence ID" value="PDA_v2.g26528.t1"/>
    <property type="gene ID" value="PDA_v2.g26528"/>
</dbReference>
<evidence type="ECO:0000313" key="2">
    <source>
        <dbReference type="WBParaSite" id="PDA_v2.g26528.t1"/>
    </source>
</evidence>
<name>A0A914Q568_9BILA</name>
<evidence type="ECO:0000313" key="1">
    <source>
        <dbReference type="Proteomes" id="UP000887578"/>
    </source>
</evidence>
<proteinExistence type="predicted"/>
<dbReference type="Proteomes" id="UP000887578">
    <property type="component" value="Unplaced"/>
</dbReference>